<proteinExistence type="predicted"/>
<reference evidence="1 2" key="1">
    <citation type="submission" date="2020-08" db="EMBL/GenBank/DDBJ databases">
        <title>Genomic Encyclopedia of Type Strains, Phase IV (KMG-IV): sequencing the most valuable type-strain genomes for metagenomic binning, comparative biology and taxonomic classification.</title>
        <authorList>
            <person name="Goeker M."/>
        </authorList>
    </citation>
    <scope>NUCLEOTIDE SEQUENCE [LARGE SCALE GENOMIC DNA]</scope>
    <source>
        <strain evidence="1 2">DSM 7050</strain>
    </source>
</reference>
<dbReference type="GO" id="GO:0008168">
    <property type="term" value="F:methyltransferase activity"/>
    <property type="evidence" value="ECO:0007669"/>
    <property type="project" value="UniProtKB-KW"/>
</dbReference>
<dbReference type="Proteomes" id="UP000539538">
    <property type="component" value="Unassembled WGS sequence"/>
</dbReference>
<evidence type="ECO:0000313" key="1">
    <source>
        <dbReference type="EMBL" id="MBB4649233.1"/>
    </source>
</evidence>
<protein>
    <submittedName>
        <fullName evidence="1">SAM-dependent methyltransferase</fullName>
    </submittedName>
</protein>
<dbReference type="EMBL" id="JACHOT010000001">
    <property type="protein sequence ID" value="MBB4649233.1"/>
    <property type="molecule type" value="Genomic_DNA"/>
</dbReference>
<dbReference type="CDD" id="cd02440">
    <property type="entry name" value="AdoMet_MTases"/>
    <property type="match status" value="1"/>
</dbReference>
<organism evidence="1 2">
    <name type="scientific">Aminobacter niigataensis</name>
    <dbReference type="NCBI Taxonomy" id="83265"/>
    <lineage>
        <taxon>Bacteria</taxon>
        <taxon>Pseudomonadati</taxon>
        <taxon>Pseudomonadota</taxon>
        <taxon>Alphaproteobacteria</taxon>
        <taxon>Hyphomicrobiales</taxon>
        <taxon>Phyllobacteriaceae</taxon>
        <taxon>Aminobacter</taxon>
    </lineage>
</organism>
<keyword evidence="1" id="KW-0489">Methyltransferase</keyword>
<name>A0ABR6KXI6_9HYPH</name>
<sequence>MTNPAPHDLFRRRDAETNDSVHMDAQSVAFYADVSAFAVKHLGVGVYSLLDIGPRTGAGLAMLRIMHHPKSYAGVKFDPVVGVDIDPMFKAVAETGFPDITAIHGEAEAYSGPRRWDVVMSSHTVEHVDEPEEFLLMLRRLAKKAAIVACPFEEEDLIKWHKNRIGYKLLTKCGFWEHQVYRSNHWFNSPCVIAMAAPLSN</sequence>
<dbReference type="InterPro" id="IPR029063">
    <property type="entry name" value="SAM-dependent_MTases_sf"/>
</dbReference>
<keyword evidence="2" id="KW-1185">Reference proteome</keyword>
<dbReference type="RefSeq" id="WP_183261026.1">
    <property type="nucleotide sequence ID" value="NZ_BAAAVZ010000008.1"/>
</dbReference>
<keyword evidence="1" id="KW-0808">Transferase</keyword>
<accession>A0ABR6KXI6</accession>
<dbReference type="Gene3D" id="3.40.50.150">
    <property type="entry name" value="Vaccinia Virus protein VP39"/>
    <property type="match status" value="1"/>
</dbReference>
<evidence type="ECO:0000313" key="2">
    <source>
        <dbReference type="Proteomes" id="UP000539538"/>
    </source>
</evidence>
<dbReference type="Pfam" id="PF13489">
    <property type="entry name" value="Methyltransf_23"/>
    <property type="match status" value="1"/>
</dbReference>
<dbReference type="SUPFAM" id="SSF53335">
    <property type="entry name" value="S-adenosyl-L-methionine-dependent methyltransferases"/>
    <property type="match status" value="1"/>
</dbReference>
<comment type="caution">
    <text evidence="1">The sequence shown here is derived from an EMBL/GenBank/DDBJ whole genome shotgun (WGS) entry which is preliminary data.</text>
</comment>
<gene>
    <name evidence="1" type="ORF">GGQ99_000955</name>
</gene>
<dbReference type="GO" id="GO:0032259">
    <property type="term" value="P:methylation"/>
    <property type="evidence" value="ECO:0007669"/>
    <property type="project" value="UniProtKB-KW"/>
</dbReference>